<dbReference type="InterPro" id="IPR002048">
    <property type="entry name" value="EF_hand_dom"/>
</dbReference>
<dbReference type="OrthoDB" id="252964at2759"/>
<dbReference type="InterPro" id="IPR018247">
    <property type="entry name" value="EF_Hand_1_Ca_BS"/>
</dbReference>
<evidence type="ECO:0000313" key="3">
    <source>
        <dbReference type="EMBL" id="CBN79417.1"/>
    </source>
</evidence>
<dbReference type="SUPFAM" id="SSF47473">
    <property type="entry name" value="EF-hand"/>
    <property type="match status" value="1"/>
</dbReference>
<organism evidence="3 4">
    <name type="scientific">Ectocarpus siliculosus</name>
    <name type="common">Brown alga</name>
    <name type="synonym">Conferva siliculosa</name>
    <dbReference type="NCBI Taxonomy" id="2880"/>
    <lineage>
        <taxon>Eukaryota</taxon>
        <taxon>Sar</taxon>
        <taxon>Stramenopiles</taxon>
        <taxon>Ochrophyta</taxon>
        <taxon>PX clade</taxon>
        <taxon>Phaeophyceae</taxon>
        <taxon>Ectocarpales</taxon>
        <taxon>Ectocarpaceae</taxon>
        <taxon>Ectocarpus</taxon>
    </lineage>
</organism>
<gene>
    <name evidence="3" type="ORF">Esi_0210_0019</name>
</gene>
<feature type="domain" description="EF-hand" evidence="2">
    <location>
        <begin position="137"/>
        <end position="172"/>
    </location>
</feature>
<dbReference type="SMART" id="SM00054">
    <property type="entry name" value="EFh"/>
    <property type="match status" value="2"/>
</dbReference>
<dbReference type="AlphaFoldDB" id="D8LIB4"/>
<name>D8LIB4_ECTSI</name>
<dbReference type="PROSITE" id="PS50222">
    <property type="entry name" value="EF_HAND_2"/>
    <property type="match status" value="2"/>
</dbReference>
<evidence type="ECO:0000256" key="1">
    <source>
        <dbReference type="ARBA" id="ARBA00022837"/>
    </source>
</evidence>
<dbReference type="Proteomes" id="UP000002630">
    <property type="component" value="Linkage Group LG25"/>
</dbReference>
<dbReference type="GO" id="GO:0005509">
    <property type="term" value="F:calcium ion binding"/>
    <property type="evidence" value="ECO:0007669"/>
    <property type="project" value="InterPro"/>
</dbReference>
<keyword evidence="4" id="KW-1185">Reference proteome</keyword>
<dbReference type="EMBL" id="FN648388">
    <property type="protein sequence ID" value="CBN79417.1"/>
    <property type="molecule type" value="Genomic_DNA"/>
</dbReference>
<protein>
    <recommendedName>
        <fullName evidence="2">EF-hand domain-containing protein</fullName>
    </recommendedName>
</protein>
<sequence length="275" mass="29491">MASLNANRGAASASTVYDPYKIFQAAQRCMGDPSVVAKVLVELLGDCATPDVLMASAASVLEIYYGGGGLRKTSMTDFGKFAGELADELGARNSTQAEEKMKEAQSVYELFEEADTDNSGTISKQEFCVFGSNIDVSSDEEALELFARVDTDKNGVISFLEWLQFCVPGPGRDPNSFNCAGQHGLQSCAAPADDTTCNWCGSKWPAGSRMFSCRECDCDACLECAILHLQSCDTRIFCERAVVDPSKTSARSCAVCEREASPASDGEDEEDEEAA</sequence>
<feature type="domain" description="EF-hand" evidence="2">
    <location>
        <begin position="102"/>
        <end position="136"/>
    </location>
</feature>
<evidence type="ECO:0000259" key="2">
    <source>
        <dbReference type="PROSITE" id="PS50222"/>
    </source>
</evidence>
<dbReference type="Gene3D" id="1.10.238.10">
    <property type="entry name" value="EF-hand"/>
    <property type="match status" value="1"/>
</dbReference>
<dbReference type="CDD" id="cd00051">
    <property type="entry name" value="EFh"/>
    <property type="match status" value="1"/>
</dbReference>
<accession>D8LIB4</accession>
<reference evidence="3 4" key="1">
    <citation type="journal article" date="2010" name="Nature">
        <title>The Ectocarpus genome and the independent evolution of multicellularity in brown algae.</title>
        <authorList>
            <person name="Cock J.M."/>
            <person name="Sterck L."/>
            <person name="Rouze P."/>
            <person name="Scornet D."/>
            <person name="Allen A.E."/>
            <person name="Amoutzias G."/>
            <person name="Anthouard V."/>
            <person name="Artiguenave F."/>
            <person name="Aury J.M."/>
            <person name="Badger J.H."/>
            <person name="Beszteri B."/>
            <person name="Billiau K."/>
            <person name="Bonnet E."/>
            <person name="Bothwell J.H."/>
            <person name="Bowler C."/>
            <person name="Boyen C."/>
            <person name="Brownlee C."/>
            <person name="Carrano C.J."/>
            <person name="Charrier B."/>
            <person name="Cho G.Y."/>
            <person name="Coelho S.M."/>
            <person name="Collen J."/>
            <person name="Corre E."/>
            <person name="Da Silva C."/>
            <person name="Delage L."/>
            <person name="Delaroque N."/>
            <person name="Dittami S.M."/>
            <person name="Doulbeau S."/>
            <person name="Elias M."/>
            <person name="Farnham G."/>
            <person name="Gachon C.M."/>
            <person name="Gschloessl B."/>
            <person name="Heesch S."/>
            <person name="Jabbari K."/>
            <person name="Jubin C."/>
            <person name="Kawai H."/>
            <person name="Kimura K."/>
            <person name="Kloareg B."/>
            <person name="Kupper F.C."/>
            <person name="Lang D."/>
            <person name="Le Bail A."/>
            <person name="Leblanc C."/>
            <person name="Lerouge P."/>
            <person name="Lohr M."/>
            <person name="Lopez P.J."/>
            <person name="Martens C."/>
            <person name="Maumus F."/>
            <person name="Michel G."/>
            <person name="Miranda-Saavedra D."/>
            <person name="Morales J."/>
            <person name="Moreau H."/>
            <person name="Motomura T."/>
            <person name="Nagasato C."/>
            <person name="Napoli C.A."/>
            <person name="Nelson D.R."/>
            <person name="Nyvall-Collen P."/>
            <person name="Peters A.F."/>
            <person name="Pommier C."/>
            <person name="Potin P."/>
            <person name="Poulain J."/>
            <person name="Quesneville H."/>
            <person name="Read B."/>
            <person name="Rensing S.A."/>
            <person name="Ritter A."/>
            <person name="Rousvoal S."/>
            <person name="Samanta M."/>
            <person name="Samson G."/>
            <person name="Schroeder D.C."/>
            <person name="Segurens B."/>
            <person name="Strittmatter M."/>
            <person name="Tonon T."/>
            <person name="Tregear J.W."/>
            <person name="Valentin K."/>
            <person name="von Dassow P."/>
            <person name="Yamagishi T."/>
            <person name="Van de Peer Y."/>
            <person name="Wincker P."/>
        </authorList>
    </citation>
    <scope>NUCLEOTIDE SEQUENCE [LARGE SCALE GENOMIC DNA]</scope>
    <source>
        <strain evidence="4">Ec32 / CCAP1310/4</strain>
    </source>
</reference>
<dbReference type="PROSITE" id="PS00018">
    <property type="entry name" value="EF_HAND_1"/>
    <property type="match status" value="1"/>
</dbReference>
<dbReference type="Pfam" id="PF13499">
    <property type="entry name" value="EF-hand_7"/>
    <property type="match status" value="1"/>
</dbReference>
<keyword evidence="1" id="KW-0106">Calcium</keyword>
<dbReference type="InterPro" id="IPR011992">
    <property type="entry name" value="EF-hand-dom_pair"/>
</dbReference>
<dbReference type="InParanoid" id="D8LIB4"/>
<evidence type="ECO:0000313" key="4">
    <source>
        <dbReference type="Proteomes" id="UP000002630"/>
    </source>
</evidence>
<proteinExistence type="predicted"/>
<dbReference type="EMBL" id="FN649750">
    <property type="protein sequence ID" value="CBN79417.1"/>
    <property type="molecule type" value="Genomic_DNA"/>
</dbReference>